<keyword evidence="1" id="KW-0472">Membrane</keyword>
<organism evidence="2 3">
    <name type="scientific">Phocoenobacter atlanticus subsp. atlanticus</name>
    <dbReference type="NCBI Taxonomy" id="3061285"/>
    <lineage>
        <taxon>Bacteria</taxon>
        <taxon>Pseudomonadati</taxon>
        <taxon>Pseudomonadota</taxon>
        <taxon>Gammaproteobacteria</taxon>
        <taxon>Pasteurellales</taxon>
        <taxon>Pasteurellaceae</taxon>
        <taxon>Phocoenobacter</taxon>
        <taxon>Phocoenobacter atlanticus</taxon>
    </lineage>
</organism>
<sequence length="184" mass="21386">MKKVIQHEINLSKHLLKNGPKFCTHYAIVEDELFYFKPTRESIGYSMLYFVLGGFLFVIASIIYYYTSQLDLFLFITLFGISLIILGFYVSSDYIAKIKFDKKIGVFSKKPYRCVKLENIVGLQINQKQQLSYVCYEMNMLTKGGRRINILNHNGLEQMRKDIQMLADFLALPSSAIRDYSTLN</sequence>
<evidence type="ECO:0000313" key="2">
    <source>
        <dbReference type="EMBL" id="MDP8149226.1"/>
    </source>
</evidence>
<dbReference type="EMBL" id="JASAXT010000019">
    <property type="protein sequence ID" value="MDP8149226.1"/>
    <property type="molecule type" value="Genomic_DNA"/>
</dbReference>
<accession>A0AAW8CIJ1</accession>
<feature type="transmembrane region" description="Helical" evidence="1">
    <location>
        <begin position="47"/>
        <end position="66"/>
    </location>
</feature>
<evidence type="ECO:0008006" key="4">
    <source>
        <dbReference type="Google" id="ProtNLM"/>
    </source>
</evidence>
<keyword evidence="1" id="KW-0812">Transmembrane</keyword>
<dbReference type="AlphaFoldDB" id="A0AAW8CIJ1"/>
<name>A0AAW8CIJ1_9PAST</name>
<gene>
    <name evidence="2" type="ORF">QJU57_09090</name>
</gene>
<protein>
    <recommendedName>
        <fullName evidence="4">DUF304 domain-containing protein</fullName>
    </recommendedName>
</protein>
<feature type="transmembrane region" description="Helical" evidence="1">
    <location>
        <begin position="72"/>
        <end position="90"/>
    </location>
</feature>
<evidence type="ECO:0000313" key="3">
    <source>
        <dbReference type="Proteomes" id="UP001226020"/>
    </source>
</evidence>
<dbReference type="Proteomes" id="UP001226020">
    <property type="component" value="Unassembled WGS sequence"/>
</dbReference>
<reference evidence="2 3" key="1">
    <citation type="journal article" date="2023" name="Front. Microbiol.">
        <title>Phylogeography and host specificity of Pasteurellaceae pathogenic to sea-farmed fish in the north-east Atlantic.</title>
        <authorList>
            <person name="Gulla S."/>
            <person name="Colquhoun D.J."/>
            <person name="Olsen A.B."/>
            <person name="Spilsberg B."/>
            <person name="Lagesen K."/>
            <person name="Aakesson C.P."/>
            <person name="Strom S."/>
            <person name="Manji F."/>
            <person name="Birkbeck T.H."/>
            <person name="Nilsen H.K."/>
        </authorList>
    </citation>
    <scope>NUCLEOTIDE SEQUENCE [LARGE SCALE GENOMIC DNA]</scope>
    <source>
        <strain evidence="2 3">NVIB3131</strain>
    </source>
</reference>
<keyword evidence="1" id="KW-1133">Transmembrane helix</keyword>
<comment type="caution">
    <text evidence="2">The sequence shown here is derived from an EMBL/GenBank/DDBJ whole genome shotgun (WGS) entry which is preliminary data.</text>
</comment>
<dbReference type="RefSeq" id="WP_306348384.1">
    <property type="nucleotide sequence ID" value="NZ_JASAWV010000020.1"/>
</dbReference>
<keyword evidence="3" id="KW-1185">Reference proteome</keyword>
<proteinExistence type="predicted"/>
<evidence type="ECO:0000256" key="1">
    <source>
        <dbReference type="SAM" id="Phobius"/>
    </source>
</evidence>